<gene>
    <name evidence="1" type="ORF">Y10_01700</name>
</gene>
<accession>A0ABQ5MFY2</accession>
<proteinExistence type="predicted"/>
<evidence type="ECO:0000313" key="2">
    <source>
        <dbReference type="Proteomes" id="UP001143543"/>
    </source>
</evidence>
<protein>
    <submittedName>
        <fullName evidence="1">Uncharacterized protein</fullName>
    </submittedName>
</protein>
<dbReference type="Proteomes" id="UP001143543">
    <property type="component" value="Unassembled WGS sequence"/>
</dbReference>
<sequence length="191" mass="22110">MAAQQLTIFFSEKYPEIQYSFKELGQIALHKISEDLTVLKIYFTGLQLQDTGNDINSSVEQLVEVMLTNYPVNYATLKELDGQVVTIKHGWTNHETFTMLSILDGEPIGHSTISFKKVEKDIFEIVWNGIWGEENNERNMLALCLRAQKRDVVVTPLCMHDQELLEMHENEVTHPGQKMVKKNWMKRLMPL</sequence>
<reference evidence="1" key="1">
    <citation type="submission" date="2022-07" db="EMBL/GenBank/DDBJ databases">
        <title>Taxonomy of Novel Oxalotrophic and Methylotrophic Bacteria.</title>
        <authorList>
            <person name="Sahin N."/>
            <person name="Tani A."/>
        </authorList>
    </citation>
    <scope>NUCLEOTIDE SEQUENCE</scope>
    <source>
        <strain evidence="1">Y10</strain>
    </source>
</reference>
<organism evidence="1 2">
    <name type="scientific">Neptunitalea lumnitzerae</name>
    <dbReference type="NCBI Taxonomy" id="2965509"/>
    <lineage>
        <taxon>Bacteria</taxon>
        <taxon>Pseudomonadati</taxon>
        <taxon>Bacteroidota</taxon>
        <taxon>Flavobacteriia</taxon>
        <taxon>Flavobacteriales</taxon>
        <taxon>Flavobacteriaceae</taxon>
        <taxon>Neptunitalea</taxon>
    </lineage>
</organism>
<dbReference type="RefSeq" id="WP_281763468.1">
    <property type="nucleotide sequence ID" value="NZ_BRVO01000001.1"/>
</dbReference>
<evidence type="ECO:0000313" key="1">
    <source>
        <dbReference type="EMBL" id="GLB47802.1"/>
    </source>
</evidence>
<keyword evidence="2" id="KW-1185">Reference proteome</keyword>
<name>A0ABQ5MFY2_9FLAO</name>
<dbReference type="EMBL" id="BRVO01000001">
    <property type="protein sequence ID" value="GLB47802.1"/>
    <property type="molecule type" value="Genomic_DNA"/>
</dbReference>
<comment type="caution">
    <text evidence="1">The sequence shown here is derived from an EMBL/GenBank/DDBJ whole genome shotgun (WGS) entry which is preliminary data.</text>
</comment>